<keyword evidence="4 7" id="KW-0808">Transferase</keyword>
<proteinExistence type="predicted"/>
<evidence type="ECO:0000256" key="2">
    <source>
        <dbReference type="ARBA" id="ARBA00022475"/>
    </source>
</evidence>
<sequence length="291" mass="32842">MNNIGFALVVALLRALAHLPYGLVARFGSGLGALLYLIPSRRKHIVQVNLQLCFPGKTAAEYELLGRSHFRHVVRSYVERGVQWFGSASAIEKLVQLESRIDLDDENAPPTIFMGFHFVAIEVGCMLYSMKLPITALYTPMSSKRLNTLAVEQRGRFGADMVMRADSARRILKLLRNGGSVMLAADMDHGIENSVFVPFFGVPACTLTSVSRLARLGHARVVPFVTEVLPDYKGYKMTIFEPLADFPSESDETDARRMNEFLESQVVRFPEQYYWVHRRFKHRPEGVPAVY</sequence>
<dbReference type="PANTHER" id="PTHR30606:SF9">
    <property type="entry name" value="LIPID A BIOSYNTHESIS LAUROYLTRANSFERASE"/>
    <property type="match status" value="1"/>
</dbReference>
<dbReference type="Pfam" id="PF03279">
    <property type="entry name" value="Lip_A_acyltrans"/>
    <property type="match status" value="1"/>
</dbReference>
<name>A0A0J1G3W8_9BURK</name>
<evidence type="ECO:0000256" key="3">
    <source>
        <dbReference type="ARBA" id="ARBA00022519"/>
    </source>
</evidence>
<dbReference type="AlphaFoldDB" id="A0A0J1G3W8"/>
<comment type="subcellular location">
    <subcellularLocation>
        <location evidence="1">Cell inner membrane</location>
    </subcellularLocation>
</comment>
<dbReference type="InterPro" id="IPR004960">
    <property type="entry name" value="LipA_acyltrans"/>
</dbReference>
<evidence type="ECO:0000256" key="4">
    <source>
        <dbReference type="ARBA" id="ARBA00022679"/>
    </source>
</evidence>
<dbReference type="OrthoDB" id="9803456at2"/>
<protein>
    <submittedName>
        <fullName evidence="7">Lipid A biosynthesis lauroyl acyltransferase</fullName>
    </submittedName>
</protein>
<gene>
    <name evidence="7" type="ORF">EOS_07065</name>
</gene>
<accession>A0A0J1G3W8</accession>
<keyword evidence="8" id="KW-1185">Reference proteome</keyword>
<dbReference type="RefSeq" id="WP_047845898.1">
    <property type="nucleotide sequence ID" value="NZ_AEJF01000058.1"/>
</dbReference>
<dbReference type="PANTHER" id="PTHR30606">
    <property type="entry name" value="LIPID A BIOSYNTHESIS LAUROYL ACYLTRANSFERASE"/>
    <property type="match status" value="1"/>
</dbReference>
<keyword evidence="3" id="KW-0997">Cell inner membrane</keyword>
<dbReference type="NCBIfam" id="NF005399">
    <property type="entry name" value="PRK06946.1"/>
    <property type="match status" value="1"/>
</dbReference>
<dbReference type="PIRSF" id="PIRSF026649">
    <property type="entry name" value="MsbB"/>
    <property type="match status" value="1"/>
</dbReference>
<dbReference type="GO" id="GO:0005886">
    <property type="term" value="C:plasma membrane"/>
    <property type="evidence" value="ECO:0007669"/>
    <property type="project" value="UniProtKB-SubCell"/>
</dbReference>
<organism evidence="7 8">
    <name type="scientific">Caballeronia mineralivorans PML1(12)</name>
    <dbReference type="NCBI Taxonomy" id="908627"/>
    <lineage>
        <taxon>Bacteria</taxon>
        <taxon>Pseudomonadati</taxon>
        <taxon>Pseudomonadota</taxon>
        <taxon>Betaproteobacteria</taxon>
        <taxon>Burkholderiales</taxon>
        <taxon>Burkholderiaceae</taxon>
        <taxon>Caballeronia</taxon>
    </lineage>
</organism>
<keyword evidence="2" id="KW-1003">Cell membrane</keyword>
<evidence type="ECO:0000256" key="6">
    <source>
        <dbReference type="ARBA" id="ARBA00023315"/>
    </source>
</evidence>
<reference evidence="7 8" key="1">
    <citation type="journal article" date="2015" name="Genome Announc.">
        <title>Draft Genome Sequence of Burkholderia sp. Strain PML1(12), an Ectomycorrhizosphere-Inhabiting Bacterium with Effective Mineral-Weathering Ability.</title>
        <authorList>
            <person name="Uroz S."/>
            <person name="Oger P."/>
        </authorList>
    </citation>
    <scope>NUCLEOTIDE SEQUENCE [LARGE SCALE GENOMIC DNA]</scope>
    <source>
        <strain evidence="8">PML1(12)</strain>
    </source>
</reference>
<dbReference type="CDD" id="cd07984">
    <property type="entry name" value="LPLAT_LABLAT-like"/>
    <property type="match status" value="1"/>
</dbReference>
<dbReference type="Proteomes" id="UP000035963">
    <property type="component" value="Unassembled WGS sequence"/>
</dbReference>
<evidence type="ECO:0000313" key="7">
    <source>
        <dbReference type="EMBL" id="KLU26883.1"/>
    </source>
</evidence>
<evidence type="ECO:0000256" key="1">
    <source>
        <dbReference type="ARBA" id="ARBA00004533"/>
    </source>
</evidence>
<keyword evidence="5" id="KW-0472">Membrane</keyword>
<dbReference type="GO" id="GO:0009247">
    <property type="term" value="P:glycolipid biosynthetic process"/>
    <property type="evidence" value="ECO:0007669"/>
    <property type="project" value="UniProtKB-ARBA"/>
</dbReference>
<dbReference type="PATRIC" id="fig|908627.4.peg.1568"/>
<comment type="caution">
    <text evidence="7">The sequence shown here is derived from an EMBL/GenBank/DDBJ whole genome shotgun (WGS) entry which is preliminary data.</text>
</comment>
<dbReference type="EMBL" id="AEJF01000058">
    <property type="protein sequence ID" value="KLU26883.1"/>
    <property type="molecule type" value="Genomic_DNA"/>
</dbReference>
<evidence type="ECO:0000313" key="8">
    <source>
        <dbReference type="Proteomes" id="UP000035963"/>
    </source>
</evidence>
<keyword evidence="6 7" id="KW-0012">Acyltransferase</keyword>
<evidence type="ECO:0000256" key="5">
    <source>
        <dbReference type="ARBA" id="ARBA00023136"/>
    </source>
</evidence>
<dbReference type="GO" id="GO:0016746">
    <property type="term" value="F:acyltransferase activity"/>
    <property type="evidence" value="ECO:0007669"/>
    <property type="project" value="UniProtKB-KW"/>
</dbReference>